<name>A0ABQ3M8M2_9PSEU</name>
<comment type="caution">
    <text evidence="2">The sequence shown here is derived from an EMBL/GenBank/DDBJ whole genome shotgun (WGS) entry which is preliminary data.</text>
</comment>
<accession>A0ABQ3M8M2</accession>
<dbReference type="InterPro" id="IPR024520">
    <property type="entry name" value="DUF3558"/>
</dbReference>
<keyword evidence="3" id="KW-1185">Reference proteome</keyword>
<evidence type="ECO:0000313" key="2">
    <source>
        <dbReference type="EMBL" id="GHH36542.1"/>
    </source>
</evidence>
<evidence type="ECO:0008006" key="4">
    <source>
        <dbReference type="Google" id="ProtNLM"/>
    </source>
</evidence>
<evidence type="ECO:0000313" key="3">
    <source>
        <dbReference type="Proteomes" id="UP000605568"/>
    </source>
</evidence>
<proteinExistence type="predicted"/>
<protein>
    <recommendedName>
        <fullName evidence="4">DUF3558 domain-containing protein</fullName>
    </recommendedName>
</protein>
<reference evidence="3" key="1">
    <citation type="journal article" date="2019" name="Int. J. Syst. Evol. Microbiol.">
        <title>The Global Catalogue of Microorganisms (GCM) 10K type strain sequencing project: providing services to taxonomists for standard genome sequencing and annotation.</title>
        <authorList>
            <consortium name="The Broad Institute Genomics Platform"/>
            <consortium name="The Broad Institute Genome Sequencing Center for Infectious Disease"/>
            <person name="Wu L."/>
            <person name="Ma J."/>
        </authorList>
    </citation>
    <scope>NUCLEOTIDE SEQUENCE [LARGE SCALE GENOMIC DNA]</scope>
    <source>
        <strain evidence="3">CGMCC 4.7367</strain>
    </source>
</reference>
<dbReference type="Pfam" id="PF12079">
    <property type="entry name" value="DUF3558"/>
    <property type="match status" value="1"/>
</dbReference>
<feature type="region of interest" description="Disordered" evidence="1">
    <location>
        <begin position="26"/>
        <end position="45"/>
    </location>
</feature>
<dbReference type="Proteomes" id="UP000605568">
    <property type="component" value="Unassembled WGS sequence"/>
</dbReference>
<organism evidence="2 3">
    <name type="scientific">Lentzea cavernae</name>
    <dbReference type="NCBI Taxonomy" id="2020703"/>
    <lineage>
        <taxon>Bacteria</taxon>
        <taxon>Bacillati</taxon>
        <taxon>Actinomycetota</taxon>
        <taxon>Actinomycetes</taxon>
        <taxon>Pseudonocardiales</taxon>
        <taxon>Pseudonocardiaceae</taxon>
        <taxon>Lentzea</taxon>
    </lineage>
</organism>
<gene>
    <name evidence="2" type="ORF">GCM10017774_23560</name>
</gene>
<sequence length="152" mass="15921">MNRPKAVDLKTLDPCSLITPEQKTALGLSRVEPGTPEADYGEGSKRCNQSYADRKYLGTIDTLVNGGVDRLKRTTGESKLTSLQVAGYPAYITQRESPGSVGVCEIYIDAHDGQLLLVDAYGGLGDESATLDGACERAKAAAAAAGAVLATK</sequence>
<dbReference type="EMBL" id="BNAR01000003">
    <property type="protein sequence ID" value="GHH36542.1"/>
    <property type="molecule type" value="Genomic_DNA"/>
</dbReference>
<evidence type="ECO:0000256" key="1">
    <source>
        <dbReference type="SAM" id="MobiDB-lite"/>
    </source>
</evidence>